<dbReference type="InParanoid" id="G0N754"/>
<dbReference type="AlphaFoldDB" id="G0N754"/>
<evidence type="ECO:0000256" key="4">
    <source>
        <dbReference type="ARBA" id="ARBA00023136"/>
    </source>
</evidence>
<proteinExistence type="predicted"/>
<comment type="subcellular location">
    <subcellularLocation>
        <location evidence="1">Membrane</location>
    </subcellularLocation>
</comment>
<evidence type="ECO:0000313" key="8">
    <source>
        <dbReference type="Proteomes" id="UP000008068"/>
    </source>
</evidence>
<dbReference type="PANTHER" id="PTHR47321:SF1">
    <property type="entry name" value="G-PROTEIN COUPLED RECEPTORS FAMILY 1 PROFILE DOMAIN-CONTAINING PROTEIN-RELATED"/>
    <property type="match status" value="1"/>
</dbReference>
<dbReference type="GO" id="GO:0016020">
    <property type="term" value="C:membrane"/>
    <property type="evidence" value="ECO:0007669"/>
    <property type="project" value="UniProtKB-SubCell"/>
</dbReference>
<reference evidence="8" key="1">
    <citation type="submission" date="2011-07" db="EMBL/GenBank/DDBJ databases">
        <authorList>
            <consortium name="Caenorhabditis brenneri Sequencing and Analysis Consortium"/>
            <person name="Wilson R.K."/>
        </authorList>
    </citation>
    <scope>NUCLEOTIDE SEQUENCE [LARGE SCALE GENOMIC DNA]</scope>
    <source>
        <strain evidence="8">PB2801</strain>
    </source>
</reference>
<evidence type="ECO:0000256" key="2">
    <source>
        <dbReference type="ARBA" id="ARBA00022692"/>
    </source>
</evidence>
<dbReference type="HOGENOM" id="CLU_043715_2_0_1"/>
<feature type="transmembrane region" description="Helical" evidence="5">
    <location>
        <begin position="237"/>
        <end position="257"/>
    </location>
</feature>
<feature type="transmembrane region" description="Helical" evidence="5">
    <location>
        <begin position="278"/>
        <end position="299"/>
    </location>
</feature>
<evidence type="ECO:0000259" key="6">
    <source>
        <dbReference type="PROSITE" id="PS50262"/>
    </source>
</evidence>
<dbReference type="PANTHER" id="PTHR47321">
    <property type="entry name" value="SERPENTINE RECEPTOR, CLASS W"/>
    <property type="match status" value="1"/>
</dbReference>
<sequence length="314" mass="35787">MYYFLTTTTPGSTTERWFGFEKGDFYYYDGGPEPYWQSKENYVFGEDTKEKFVENSNIIDNYLALFGLFLNIAHLVVLTQKELRVNVVFIIIIGICICDMLVCTGSVAERYFTRKTWSTGYFDYCGTNQQLLAIVIVEVSQAIQKFGRLTSAVFALSTALIRTTTVLFPISSISDTLMRTRTGMIIVFTETTLCGSSYLLYYAQARVEREGQVPFTVCYFIGEPTEYRNLVKNIEGYTILLLTVLYIIATIILLISLGLAQKRRKNLKSEKSNNTSMLVIFMAISFLISQIAYSLILLLDSWSSQTLDFSVHSR</sequence>
<keyword evidence="4 5" id="KW-0472">Membrane</keyword>
<dbReference type="OMA" id="IGEPTEY"/>
<feature type="domain" description="G-protein coupled receptors family 1 profile" evidence="6">
    <location>
        <begin position="70"/>
        <end position="314"/>
    </location>
</feature>
<keyword evidence="8" id="KW-1185">Reference proteome</keyword>
<accession>G0N754</accession>
<dbReference type="Gene3D" id="1.20.1070.10">
    <property type="entry name" value="Rhodopsin 7-helix transmembrane proteins"/>
    <property type="match status" value="1"/>
</dbReference>
<feature type="transmembrane region" description="Helical" evidence="5">
    <location>
        <begin position="61"/>
        <end position="78"/>
    </location>
</feature>
<dbReference type="Pfam" id="PF10324">
    <property type="entry name" value="7TM_GPCR_Srw"/>
    <property type="match status" value="1"/>
</dbReference>
<dbReference type="Proteomes" id="UP000008068">
    <property type="component" value="Unassembled WGS sequence"/>
</dbReference>
<dbReference type="EMBL" id="GL379846">
    <property type="protein sequence ID" value="EGT54506.1"/>
    <property type="molecule type" value="Genomic_DNA"/>
</dbReference>
<feature type="transmembrane region" description="Helical" evidence="5">
    <location>
        <begin position="85"/>
        <end position="108"/>
    </location>
</feature>
<feature type="transmembrane region" description="Helical" evidence="5">
    <location>
        <begin position="149"/>
        <end position="170"/>
    </location>
</feature>
<evidence type="ECO:0000256" key="3">
    <source>
        <dbReference type="ARBA" id="ARBA00022989"/>
    </source>
</evidence>
<dbReference type="eggNOG" id="ENOG502TJKV">
    <property type="taxonomic scope" value="Eukaryota"/>
</dbReference>
<evidence type="ECO:0000313" key="7">
    <source>
        <dbReference type="EMBL" id="EGT54506.1"/>
    </source>
</evidence>
<feature type="transmembrane region" description="Helical" evidence="5">
    <location>
        <begin position="182"/>
        <end position="203"/>
    </location>
</feature>
<protein>
    <recommendedName>
        <fullName evidence="6">G-protein coupled receptors family 1 profile domain-containing protein</fullName>
    </recommendedName>
</protein>
<keyword evidence="3 5" id="KW-1133">Transmembrane helix</keyword>
<keyword evidence="2 5" id="KW-0812">Transmembrane</keyword>
<gene>
    <name evidence="7" type="ORF">CAEBREN_00776</name>
</gene>
<evidence type="ECO:0000256" key="5">
    <source>
        <dbReference type="SAM" id="Phobius"/>
    </source>
</evidence>
<name>G0N754_CAEBE</name>
<dbReference type="PROSITE" id="PS50262">
    <property type="entry name" value="G_PROTEIN_RECEP_F1_2"/>
    <property type="match status" value="1"/>
</dbReference>
<dbReference type="InterPro" id="IPR019427">
    <property type="entry name" value="7TM_GPCR_serpentine_rcpt_Srw"/>
</dbReference>
<dbReference type="GO" id="GO:0008528">
    <property type="term" value="F:G protein-coupled peptide receptor activity"/>
    <property type="evidence" value="ECO:0007669"/>
    <property type="project" value="InterPro"/>
</dbReference>
<dbReference type="SUPFAM" id="SSF81321">
    <property type="entry name" value="Family A G protein-coupled receptor-like"/>
    <property type="match status" value="1"/>
</dbReference>
<organism evidence="8">
    <name type="scientific">Caenorhabditis brenneri</name>
    <name type="common">Nematode worm</name>
    <dbReference type="NCBI Taxonomy" id="135651"/>
    <lineage>
        <taxon>Eukaryota</taxon>
        <taxon>Metazoa</taxon>
        <taxon>Ecdysozoa</taxon>
        <taxon>Nematoda</taxon>
        <taxon>Chromadorea</taxon>
        <taxon>Rhabditida</taxon>
        <taxon>Rhabditina</taxon>
        <taxon>Rhabditomorpha</taxon>
        <taxon>Rhabditoidea</taxon>
        <taxon>Rhabditidae</taxon>
        <taxon>Peloderinae</taxon>
        <taxon>Caenorhabditis</taxon>
    </lineage>
</organism>
<dbReference type="InterPro" id="IPR017452">
    <property type="entry name" value="GPCR_Rhodpsn_7TM"/>
</dbReference>
<evidence type="ECO:0000256" key="1">
    <source>
        <dbReference type="ARBA" id="ARBA00004370"/>
    </source>
</evidence>